<dbReference type="Proteomes" id="UP000261764">
    <property type="component" value="Chromosome I"/>
</dbReference>
<dbReference type="Pfam" id="PF04193">
    <property type="entry name" value="PQ-loop"/>
    <property type="match status" value="1"/>
</dbReference>
<organism evidence="6 7">
    <name type="scientific">Mycoplasma amphoriforme A39</name>
    <dbReference type="NCBI Taxonomy" id="572419"/>
    <lineage>
        <taxon>Bacteria</taxon>
        <taxon>Bacillati</taxon>
        <taxon>Mycoplasmatota</taxon>
        <taxon>Mollicutes</taxon>
        <taxon>Mycoplasmataceae</taxon>
        <taxon>Mycoplasma</taxon>
    </lineage>
</organism>
<feature type="transmembrane region" description="Helical" evidence="5">
    <location>
        <begin position="284"/>
        <end position="308"/>
    </location>
</feature>
<gene>
    <name evidence="6" type="ORF">MAMA39_01230</name>
</gene>
<evidence type="ECO:0000256" key="2">
    <source>
        <dbReference type="ARBA" id="ARBA00022692"/>
    </source>
</evidence>
<evidence type="ECO:0000313" key="6">
    <source>
        <dbReference type="EMBL" id="CDN40247.1"/>
    </source>
</evidence>
<proteinExistence type="predicted"/>
<protein>
    <submittedName>
        <fullName evidence="6">Uncharacterized protein</fullName>
    </submittedName>
</protein>
<name>A0A292IIA8_9MOLU</name>
<feature type="transmembrane region" description="Helical" evidence="5">
    <location>
        <begin position="67"/>
        <end position="89"/>
    </location>
</feature>
<keyword evidence="2 5" id="KW-0812">Transmembrane</keyword>
<reference evidence="6 7" key="1">
    <citation type="journal article" date="2015" name="Clin. Infect. Dis.">
        <title>Genomic Investigations unmask Mycoplasma amphoriforme, a new respiratory pathogen.</title>
        <authorList>
            <person name="Gillespie S.H."/>
            <person name="Ling C.L."/>
            <person name="Oravcova K."/>
            <person name="Pinheiro M."/>
            <person name="Wells L."/>
            <person name="Bryant J.M."/>
            <person name="McHugh T.D."/>
            <person name="Bebear C."/>
            <person name="Webster D."/>
            <person name="Harris S.R."/>
            <person name="Seth-Smith H.M."/>
            <person name="Thomson N.R."/>
        </authorList>
    </citation>
    <scope>NUCLEOTIDE SEQUENCE [LARGE SCALE GENOMIC DNA]</scope>
    <source>
        <strain evidence="6 7">A39</strain>
    </source>
</reference>
<dbReference type="EMBL" id="HG937516">
    <property type="protein sequence ID" value="CDN40247.1"/>
    <property type="molecule type" value="Genomic_DNA"/>
</dbReference>
<comment type="subcellular location">
    <subcellularLocation>
        <location evidence="1">Membrane</location>
        <topology evidence="1">Multi-pass membrane protein</topology>
    </subcellularLocation>
</comment>
<keyword evidence="7" id="KW-1185">Reference proteome</keyword>
<sequence length="320" mass="36688">MIFTIQRLQFAGVISKILNLEKIMDSKELLAGRNLNFDGLTVERDISGIKNLTIPQAHQLYDINVSYLFLGWIAAILTILVGLPQLIFIIRTKNVKGISLISFWAFYTSLLFFSLLGLLLISDQLIYTEFVAAIVFGVQMVLVIKYSEFKNHHIKIKKIVSYGLVGLFTVIPFIFMMLHIFRVLGNSLVVNDKYPSELNSFRQFVSIVGPVISMLSFLPQTIQGIKNKELHRLPFTFLVILVTFNALWIISWLLNVGYYHNLWTYAKNQNPVNDALITNLYDSLITFALNTIFQIVGLTIASTQMIFWRLQIKGKKIIWI</sequence>
<dbReference type="GO" id="GO:0016020">
    <property type="term" value="C:membrane"/>
    <property type="evidence" value="ECO:0007669"/>
    <property type="project" value="UniProtKB-SubCell"/>
</dbReference>
<feature type="transmembrane region" description="Helical" evidence="5">
    <location>
        <begin position="101"/>
        <end position="121"/>
    </location>
</feature>
<evidence type="ECO:0000256" key="5">
    <source>
        <dbReference type="SAM" id="Phobius"/>
    </source>
</evidence>
<evidence type="ECO:0000313" key="7">
    <source>
        <dbReference type="Proteomes" id="UP000261764"/>
    </source>
</evidence>
<feature type="transmembrane region" description="Helical" evidence="5">
    <location>
        <begin position="201"/>
        <end position="221"/>
    </location>
</feature>
<dbReference type="AlphaFoldDB" id="A0A292IIA8"/>
<accession>A0A292IIA8</accession>
<keyword evidence="3 5" id="KW-1133">Transmembrane helix</keyword>
<feature type="transmembrane region" description="Helical" evidence="5">
    <location>
        <begin position="127"/>
        <end position="147"/>
    </location>
</feature>
<dbReference type="Gene3D" id="1.20.1280.290">
    <property type="match status" value="2"/>
</dbReference>
<evidence type="ECO:0000256" key="3">
    <source>
        <dbReference type="ARBA" id="ARBA00022989"/>
    </source>
</evidence>
<dbReference type="InterPro" id="IPR006603">
    <property type="entry name" value="PQ-loop_rpt"/>
</dbReference>
<feature type="transmembrane region" description="Helical" evidence="5">
    <location>
        <begin position="233"/>
        <end position="254"/>
    </location>
</feature>
<feature type="transmembrane region" description="Helical" evidence="5">
    <location>
        <begin position="159"/>
        <end position="181"/>
    </location>
</feature>
<evidence type="ECO:0000256" key="4">
    <source>
        <dbReference type="ARBA" id="ARBA00023136"/>
    </source>
</evidence>
<dbReference type="KEGG" id="mamp:MAMA39_01230"/>
<keyword evidence="4 5" id="KW-0472">Membrane</keyword>
<evidence type="ECO:0000256" key="1">
    <source>
        <dbReference type="ARBA" id="ARBA00004141"/>
    </source>
</evidence>